<dbReference type="GO" id="GO:0016651">
    <property type="term" value="F:oxidoreductase activity, acting on NAD(P)H"/>
    <property type="evidence" value="ECO:0007669"/>
    <property type="project" value="UniProtKB-ARBA"/>
</dbReference>
<evidence type="ECO:0000256" key="7">
    <source>
        <dbReference type="ARBA" id="ARBA00022982"/>
    </source>
</evidence>
<evidence type="ECO:0000256" key="2">
    <source>
        <dbReference type="ARBA" id="ARBA00003297"/>
    </source>
</evidence>
<keyword evidence="11" id="KW-1185">Reference proteome</keyword>
<keyword evidence="6 8" id="KW-0288">FMN</keyword>
<evidence type="ECO:0000256" key="5">
    <source>
        <dbReference type="ARBA" id="ARBA00022630"/>
    </source>
</evidence>
<dbReference type="AlphaFoldDB" id="A0A0A5GJY1"/>
<dbReference type="RefSeq" id="WP_026800539.1">
    <property type="nucleotide sequence ID" value="NZ_AULI01000008.1"/>
</dbReference>
<keyword evidence="7 8" id="KW-0249">Electron transport</keyword>
<dbReference type="GO" id="GO:0009055">
    <property type="term" value="F:electron transfer activity"/>
    <property type="evidence" value="ECO:0007669"/>
    <property type="project" value="UniProtKB-UniRule"/>
</dbReference>
<dbReference type="InterPro" id="IPR029039">
    <property type="entry name" value="Flavoprotein-like_sf"/>
</dbReference>
<evidence type="ECO:0000313" key="10">
    <source>
        <dbReference type="EMBL" id="KGX92324.1"/>
    </source>
</evidence>
<accession>A0A0A5GJY1</accession>
<comment type="similarity">
    <text evidence="3 8">Belongs to the flavodoxin family.</text>
</comment>
<dbReference type="PANTHER" id="PTHR42809:SF1">
    <property type="entry name" value="FLAVODOXIN 1"/>
    <property type="match status" value="1"/>
</dbReference>
<keyword evidence="5 8" id="KW-0285">Flavoprotein</keyword>
<dbReference type="EMBL" id="AVPE01000006">
    <property type="protein sequence ID" value="KGX92324.1"/>
    <property type="molecule type" value="Genomic_DNA"/>
</dbReference>
<dbReference type="eggNOG" id="COG0716">
    <property type="taxonomic scope" value="Bacteria"/>
</dbReference>
<name>A0A0A5GJY1_9BACI</name>
<proteinExistence type="inferred from homology"/>
<dbReference type="Gene3D" id="3.40.50.360">
    <property type="match status" value="1"/>
</dbReference>
<evidence type="ECO:0000256" key="1">
    <source>
        <dbReference type="ARBA" id="ARBA00001917"/>
    </source>
</evidence>
<dbReference type="Pfam" id="PF00258">
    <property type="entry name" value="Flavodoxin_1"/>
    <property type="match status" value="1"/>
</dbReference>
<evidence type="ECO:0000256" key="3">
    <source>
        <dbReference type="ARBA" id="ARBA00005267"/>
    </source>
</evidence>
<dbReference type="InterPro" id="IPR010087">
    <property type="entry name" value="Flav_short"/>
</dbReference>
<feature type="domain" description="Flavodoxin-like" evidence="9">
    <location>
        <begin position="4"/>
        <end position="143"/>
    </location>
</feature>
<reference evidence="10 11" key="1">
    <citation type="submission" date="2013-08" db="EMBL/GenBank/DDBJ databases">
        <authorList>
            <person name="Huang J."/>
            <person name="Wang G."/>
        </authorList>
    </citation>
    <scope>NUCLEOTIDE SEQUENCE [LARGE SCALE GENOMIC DNA]</scope>
    <source>
        <strain evidence="10 11">JSM 076056</strain>
    </source>
</reference>
<dbReference type="InterPro" id="IPR050619">
    <property type="entry name" value="Flavodoxin"/>
</dbReference>
<keyword evidence="4 8" id="KW-0813">Transport</keyword>
<gene>
    <name evidence="10" type="ORF">N781_16320</name>
</gene>
<comment type="cofactor">
    <cofactor evidence="1 8">
        <name>FMN</name>
        <dbReference type="ChEBI" id="CHEBI:58210"/>
    </cofactor>
</comment>
<protein>
    <recommendedName>
        <fullName evidence="8">Flavodoxin</fullName>
    </recommendedName>
</protein>
<dbReference type="PANTHER" id="PTHR42809">
    <property type="entry name" value="FLAVODOXIN 2"/>
    <property type="match status" value="1"/>
</dbReference>
<evidence type="ECO:0000256" key="6">
    <source>
        <dbReference type="ARBA" id="ARBA00022643"/>
    </source>
</evidence>
<dbReference type="OrthoDB" id="9790745at2"/>
<sequence>MANVLIAFVSMSGNTEEIADMLRDELKQLGHTVTMEEMDDLMPAEMLRYDAVLLGSYTWGDGDLPYEIEDFYDDLEVMEFDGLKTAVFGSGDREYPIFCGAVDTLQKRLKETGANVVTEGLRLEFAPEKEDVETCKAFVTSFSNAL</sequence>
<dbReference type="SUPFAM" id="SSF52218">
    <property type="entry name" value="Flavoproteins"/>
    <property type="match status" value="1"/>
</dbReference>
<dbReference type="NCBIfam" id="TIGR01753">
    <property type="entry name" value="flav_short"/>
    <property type="match status" value="1"/>
</dbReference>
<organism evidence="10 11">
    <name type="scientific">Pontibacillus halophilus JSM 076056 = DSM 19796</name>
    <dbReference type="NCBI Taxonomy" id="1385510"/>
    <lineage>
        <taxon>Bacteria</taxon>
        <taxon>Bacillati</taxon>
        <taxon>Bacillota</taxon>
        <taxon>Bacilli</taxon>
        <taxon>Bacillales</taxon>
        <taxon>Bacillaceae</taxon>
        <taxon>Pontibacillus</taxon>
    </lineage>
</organism>
<dbReference type="GO" id="GO:0010181">
    <property type="term" value="F:FMN binding"/>
    <property type="evidence" value="ECO:0007669"/>
    <property type="project" value="UniProtKB-UniRule"/>
</dbReference>
<evidence type="ECO:0000256" key="4">
    <source>
        <dbReference type="ARBA" id="ARBA00022448"/>
    </source>
</evidence>
<dbReference type="STRING" id="1385510.GCA_000425205_02170"/>
<dbReference type="InterPro" id="IPR008254">
    <property type="entry name" value="Flavodoxin/NO_synth"/>
</dbReference>
<dbReference type="PROSITE" id="PS50902">
    <property type="entry name" value="FLAVODOXIN_LIKE"/>
    <property type="match status" value="1"/>
</dbReference>
<dbReference type="NCBIfam" id="NF005246">
    <property type="entry name" value="PRK06756.1"/>
    <property type="match status" value="1"/>
</dbReference>
<dbReference type="NCBIfam" id="NF005216">
    <property type="entry name" value="PRK06703.1"/>
    <property type="match status" value="1"/>
</dbReference>
<comment type="function">
    <text evidence="2 8">Low-potential electron donor to a number of redox enzymes.</text>
</comment>
<evidence type="ECO:0000259" key="9">
    <source>
        <dbReference type="PROSITE" id="PS50902"/>
    </source>
</evidence>
<comment type="caution">
    <text evidence="10">The sequence shown here is derived from an EMBL/GenBank/DDBJ whole genome shotgun (WGS) entry which is preliminary data.</text>
</comment>
<dbReference type="Proteomes" id="UP000030528">
    <property type="component" value="Unassembled WGS sequence"/>
</dbReference>
<evidence type="ECO:0000256" key="8">
    <source>
        <dbReference type="RuleBase" id="RU367037"/>
    </source>
</evidence>
<evidence type="ECO:0000313" key="11">
    <source>
        <dbReference type="Proteomes" id="UP000030528"/>
    </source>
</evidence>